<reference evidence="2 3" key="1">
    <citation type="submission" date="2019-12" db="EMBL/GenBank/DDBJ databases">
        <authorList>
            <person name="Li J."/>
            <person name="Shi Y."/>
            <person name="Xu G."/>
            <person name="Xiao D."/>
            <person name="Ran X."/>
        </authorList>
    </citation>
    <scope>NUCLEOTIDE SEQUENCE [LARGE SCALE GENOMIC DNA]</scope>
    <source>
        <strain evidence="2 3">JCM 15915</strain>
    </source>
</reference>
<keyword evidence="3" id="KW-1185">Reference proteome</keyword>
<dbReference type="AlphaFoldDB" id="A0A7K1LKB5"/>
<evidence type="ECO:0000259" key="1">
    <source>
        <dbReference type="Pfam" id="PF00248"/>
    </source>
</evidence>
<dbReference type="Pfam" id="PF00248">
    <property type="entry name" value="Aldo_ket_red"/>
    <property type="match status" value="1"/>
</dbReference>
<dbReference type="SUPFAM" id="SSF51430">
    <property type="entry name" value="NAD(P)-linked oxidoreductase"/>
    <property type="match status" value="1"/>
</dbReference>
<dbReference type="PANTHER" id="PTHR43364">
    <property type="entry name" value="NADH-SPECIFIC METHYLGLYOXAL REDUCTASE-RELATED"/>
    <property type="match status" value="1"/>
</dbReference>
<dbReference type="Proteomes" id="UP000462152">
    <property type="component" value="Unassembled WGS sequence"/>
</dbReference>
<sequence length="320" mass="34671">MATSQRIPRTDLSVFPINLGGNTFGWTSDRQQSFDVLDAFVAAGGNFIDTADVYSAWAEGHSGGESEAVLGEWLTARGNRDDVVIATKAGAHPELSGQSRDNVFAAIDASLNRLQIDAVDLYYAHFDDDSVSIEDQARTYHDVVESGRARAIGVSNYSPERMRRWFEYASAEGLTVPVAIQPHYNLLKRKDYEQEYAPIAREFDAAVFPYFSLASGFLTGKYRSTSDIEGSARKDMIDDYFSEASLSSGVDVVSALEEVATARDVEVTSVALAYLLAKGVTAPIASARTTDQLTAVMAAASLDLDDAEVSRLDEASAPFA</sequence>
<feature type="domain" description="NADP-dependent oxidoreductase" evidence="1">
    <location>
        <begin position="17"/>
        <end position="316"/>
    </location>
</feature>
<proteinExistence type="predicted"/>
<dbReference type="InterPro" id="IPR020471">
    <property type="entry name" value="AKR"/>
</dbReference>
<evidence type="ECO:0000313" key="2">
    <source>
        <dbReference type="EMBL" id="MUN55638.1"/>
    </source>
</evidence>
<dbReference type="Gene3D" id="3.20.20.100">
    <property type="entry name" value="NADP-dependent oxidoreductase domain"/>
    <property type="match status" value="1"/>
</dbReference>
<dbReference type="EMBL" id="WOGT01000007">
    <property type="protein sequence ID" value="MUN55638.1"/>
    <property type="molecule type" value="Genomic_DNA"/>
</dbReference>
<evidence type="ECO:0000313" key="3">
    <source>
        <dbReference type="Proteomes" id="UP000462152"/>
    </source>
</evidence>
<comment type="caution">
    <text evidence="2">The sequence shown here is derived from an EMBL/GenBank/DDBJ whole genome shotgun (WGS) entry which is preliminary data.</text>
</comment>
<dbReference type="InterPro" id="IPR036812">
    <property type="entry name" value="NAD(P)_OxRdtase_dom_sf"/>
</dbReference>
<dbReference type="CDD" id="cd19081">
    <property type="entry name" value="AKR_AKR9C1"/>
    <property type="match status" value="1"/>
</dbReference>
<dbReference type="PROSITE" id="PS00062">
    <property type="entry name" value="ALDOKETO_REDUCTASE_2"/>
    <property type="match status" value="1"/>
</dbReference>
<dbReference type="GO" id="GO:0016491">
    <property type="term" value="F:oxidoreductase activity"/>
    <property type="evidence" value="ECO:0007669"/>
    <property type="project" value="InterPro"/>
</dbReference>
<dbReference type="OrthoDB" id="9768793at2"/>
<dbReference type="GO" id="GO:0005829">
    <property type="term" value="C:cytosol"/>
    <property type="evidence" value="ECO:0007669"/>
    <property type="project" value="TreeGrafter"/>
</dbReference>
<dbReference type="InterPro" id="IPR018170">
    <property type="entry name" value="Aldo/ket_reductase_CS"/>
</dbReference>
<organism evidence="2 3">
    <name type="scientific">Rothia koreensis</name>
    <dbReference type="NCBI Taxonomy" id="592378"/>
    <lineage>
        <taxon>Bacteria</taxon>
        <taxon>Bacillati</taxon>
        <taxon>Actinomycetota</taxon>
        <taxon>Actinomycetes</taxon>
        <taxon>Micrococcales</taxon>
        <taxon>Micrococcaceae</taxon>
        <taxon>Rothia</taxon>
    </lineage>
</organism>
<dbReference type="PANTHER" id="PTHR43364:SF6">
    <property type="entry name" value="OXIDOREDUCTASE-RELATED"/>
    <property type="match status" value="1"/>
</dbReference>
<name>A0A7K1LKB5_9MICC</name>
<protein>
    <submittedName>
        <fullName evidence="2">Aldo/keto reductase</fullName>
    </submittedName>
</protein>
<dbReference type="InterPro" id="IPR050523">
    <property type="entry name" value="AKR_Detox_Biosynth"/>
</dbReference>
<accession>A0A7K1LKB5</accession>
<gene>
    <name evidence="2" type="ORF">GMA10_10515</name>
</gene>
<dbReference type="PRINTS" id="PR00069">
    <property type="entry name" value="ALDKETRDTASE"/>
</dbReference>
<dbReference type="RefSeq" id="WP_129316385.1">
    <property type="nucleotide sequence ID" value="NZ_NOIQ01000026.1"/>
</dbReference>
<dbReference type="InterPro" id="IPR023210">
    <property type="entry name" value="NADP_OxRdtase_dom"/>
</dbReference>